<evidence type="ECO:0000313" key="4">
    <source>
        <dbReference type="Proteomes" id="UP000215158"/>
    </source>
</evidence>
<dbReference type="InterPro" id="IPR036291">
    <property type="entry name" value="NAD(P)-bd_dom_sf"/>
</dbReference>
<dbReference type="Gene3D" id="3.40.50.10280">
    <property type="entry name" value="Methylene-tetrahydromethanopterin dehydrogenase, N-terminal domain"/>
    <property type="match status" value="1"/>
</dbReference>
<dbReference type="InterPro" id="IPR046346">
    <property type="entry name" value="Aminoacid_DH-like_N_sf"/>
</dbReference>
<organism evidence="3 4">
    <name type="scientific">Paraburkholderia aromaticivorans</name>
    <dbReference type="NCBI Taxonomy" id="2026199"/>
    <lineage>
        <taxon>Bacteria</taxon>
        <taxon>Pseudomonadati</taxon>
        <taxon>Pseudomonadota</taxon>
        <taxon>Betaproteobacteria</taxon>
        <taxon>Burkholderiales</taxon>
        <taxon>Burkholderiaceae</taxon>
        <taxon>Paraburkholderia</taxon>
    </lineage>
</organism>
<evidence type="ECO:0000313" key="3">
    <source>
        <dbReference type="EMBL" id="ASW02529.1"/>
    </source>
</evidence>
<dbReference type="AlphaFoldDB" id="A0A248VU11"/>
<dbReference type="SUPFAM" id="SSF53223">
    <property type="entry name" value="Aminoacid dehydrogenase-like, N-terminal domain"/>
    <property type="match status" value="1"/>
</dbReference>
<dbReference type="GO" id="GO:0016491">
    <property type="term" value="F:oxidoreductase activity"/>
    <property type="evidence" value="ECO:0007669"/>
    <property type="project" value="UniProtKB-KW"/>
</dbReference>
<sequence length="321" mass="32984">MSDTTEKPADKAAEKPAERPYILHMFTATPQMSPFDVNMAADAGYQIIVPYCGVDAGMVANLTQDAIFSRGPKGVSRTGIFIGGRDVMLAADMLDSARKAMVPPFEVSVFADPSGSYTTAAALVALVERHLAKAFGMELGGKRVLILGGTGAVGRVAAAMAASLGADVAIASHTGQARAAHVSDDLNQRFGIVTKGVSTATPPELRAALGEAEIVLATALAGVQVVRSDDLAHARHLLIAADVNAVPPEGIAGVNVMNDGKPIDGVATAGGAIGIGALAIGNVKYQVEHRLFIRMRTGGKPVYLGFPQAFDEARAVAAGLG</sequence>
<gene>
    <name evidence="3" type="ORF">CJU94_31205</name>
</gene>
<dbReference type="Proteomes" id="UP000215158">
    <property type="component" value="Chromosome 2"/>
</dbReference>
<feature type="domain" description="Methylene-tetrahydromethanopterin dehydrogenase N-terminal" evidence="2">
    <location>
        <begin position="34"/>
        <end position="114"/>
    </location>
</feature>
<dbReference type="Pfam" id="PF09176">
    <property type="entry name" value="Mpt_N"/>
    <property type="match status" value="1"/>
</dbReference>
<proteinExistence type="predicted"/>
<evidence type="ECO:0000256" key="1">
    <source>
        <dbReference type="ARBA" id="ARBA00023002"/>
    </source>
</evidence>
<accession>A0A248VU11</accession>
<dbReference type="KEGG" id="parb:CJU94_31205"/>
<dbReference type="Gene3D" id="3.40.50.720">
    <property type="entry name" value="NAD(P)-binding Rossmann-like Domain"/>
    <property type="match status" value="1"/>
</dbReference>
<dbReference type="SUPFAM" id="SSF51735">
    <property type="entry name" value="NAD(P)-binding Rossmann-fold domains"/>
    <property type="match status" value="1"/>
</dbReference>
<dbReference type="EMBL" id="CP022990">
    <property type="protein sequence ID" value="ASW02529.1"/>
    <property type="molecule type" value="Genomic_DNA"/>
</dbReference>
<keyword evidence="1" id="KW-0560">Oxidoreductase</keyword>
<dbReference type="InterPro" id="IPR015259">
    <property type="entry name" value="Methyl-teptahyd_DH_N"/>
</dbReference>
<reference evidence="3 4" key="1">
    <citation type="submission" date="2017-08" db="EMBL/GenBank/DDBJ databases">
        <title>Identification and genetic characteristics of simultaneous BTEX- and naphthalene-degrading Paraburkholderia sp. BN5 isolated from petroleum-contaminated soil.</title>
        <authorList>
            <person name="Lee Y."/>
            <person name="Jeon C.O."/>
        </authorList>
    </citation>
    <scope>NUCLEOTIDE SEQUENCE [LARGE SCALE GENOMIC DNA]</scope>
    <source>
        <strain evidence="3 4">BN5</strain>
    </source>
</reference>
<protein>
    <submittedName>
        <fullName evidence="3">Methylenetetrahydromethanopterin dehydrogenase</fullName>
    </submittedName>
</protein>
<name>A0A248VU11_9BURK</name>
<keyword evidence="4" id="KW-1185">Reference proteome</keyword>
<dbReference type="RefSeq" id="WP_095422389.1">
    <property type="nucleotide sequence ID" value="NZ_CP022990.1"/>
</dbReference>
<evidence type="ECO:0000259" key="2">
    <source>
        <dbReference type="Pfam" id="PF09176"/>
    </source>
</evidence>
<dbReference type="InterPro" id="IPR037089">
    <property type="entry name" value="Methyl-teptahyd_DH_N_sf"/>
</dbReference>
<dbReference type="OrthoDB" id="8556544at2"/>